<organism evidence="1 2">
    <name type="scientific">Sphenostylis stenocarpa</name>
    <dbReference type="NCBI Taxonomy" id="92480"/>
    <lineage>
        <taxon>Eukaryota</taxon>
        <taxon>Viridiplantae</taxon>
        <taxon>Streptophyta</taxon>
        <taxon>Embryophyta</taxon>
        <taxon>Tracheophyta</taxon>
        <taxon>Spermatophyta</taxon>
        <taxon>Magnoliopsida</taxon>
        <taxon>eudicotyledons</taxon>
        <taxon>Gunneridae</taxon>
        <taxon>Pentapetalae</taxon>
        <taxon>rosids</taxon>
        <taxon>fabids</taxon>
        <taxon>Fabales</taxon>
        <taxon>Fabaceae</taxon>
        <taxon>Papilionoideae</taxon>
        <taxon>50 kb inversion clade</taxon>
        <taxon>NPAAA clade</taxon>
        <taxon>indigoferoid/millettioid clade</taxon>
        <taxon>Phaseoleae</taxon>
        <taxon>Sphenostylis</taxon>
    </lineage>
</organism>
<dbReference type="EMBL" id="OY731404">
    <property type="protein sequence ID" value="CAJ1967411.1"/>
    <property type="molecule type" value="Genomic_DNA"/>
</dbReference>
<name>A0AA86SV97_9FABA</name>
<dbReference type="AlphaFoldDB" id="A0AA86SV97"/>
<proteinExistence type="predicted"/>
<reference evidence="1" key="1">
    <citation type="submission" date="2023-10" db="EMBL/GenBank/DDBJ databases">
        <authorList>
            <person name="Domelevo Entfellner J.-B."/>
        </authorList>
    </citation>
    <scope>NUCLEOTIDE SEQUENCE</scope>
</reference>
<keyword evidence="2" id="KW-1185">Reference proteome</keyword>
<evidence type="ECO:0000313" key="1">
    <source>
        <dbReference type="EMBL" id="CAJ1967411.1"/>
    </source>
</evidence>
<protein>
    <submittedName>
        <fullName evidence="1">Uncharacterized protein</fullName>
    </submittedName>
</protein>
<accession>A0AA86SV97</accession>
<sequence>MIITTKQSQRQWRGESTTMNFKPIKQVALAEWLRRVPAKYMGFPRERAQNELLAKLQAKIKGKNMKHPNQ</sequence>
<gene>
    <name evidence="1" type="ORF">AYBTSS11_LOCUS21166</name>
</gene>
<dbReference type="Gramene" id="rna-AYBTSS11_LOCUS21166">
    <property type="protein sequence ID" value="CAJ1967411.1"/>
    <property type="gene ID" value="gene-AYBTSS11_LOCUS21166"/>
</dbReference>
<evidence type="ECO:0000313" key="2">
    <source>
        <dbReference type="Proteomes" id="UP001189624"/>
    </source>
</evidence>
<dbReference type="Proteomes" id="UP001189624">
    <property type="component" value="Chromosome 7"/>
</dbReference>